<dbReference type="InterPro" id="IPR050796">
    <property type="entry name" value="SCF_F-box_component"/>
</dbReference>
<dbReference type="HOGENOM" id="CLU_027176_4_2_1"/>
<dbReference type="eggNOG" id="ENOG502T151">
    <property type="taxonomic scope" value="Eukaryota"/>
</dbReference>
<evidence type="ECO:0000259" key="2">
    <source>
        <dbReference type="Pfam" id="PF07734"/>
    </source>
</evidence>
<evidence type="ECO:0000256" key="1">
    <source>
        <dbReference type="SAM" id="MobiDB-lite"/>
    </source>
</evidence>
<dbReference type="EMBL" id="GL348713">
    <property type="protein sequence ID" value="EFH69010.1"/>
    <property type="molecule type" value="Genomic_DNA"/>
</dbReference>
<feature type="domain" description="F-box associated beta-propeller type 1" evidence="2">
    <location>
        <begin position="89"/>
        <end position="293"/>
    </location>
</feature>
<dbReference type="SUPFAM" id="SSF50965">
    <property type="entry name" value="Galactose oxidase, central domain"/>
    <property type="match status" value="1"/>
</dbReference>
<name>D7KQG2_ARALL</name>
<dbReference type="InterPro" id="IPR006527">
    <property type="entry name" value="F-box-assoc_dom_typ1"/>
</dbReference>
<keyword evidence="4" id="KW-1185">Reference proteome</keyword>
<protein>
    <submittedName>
        <fullName evidence="3">Predicted protein</fullName>
    </submittedName>
</protein>
<organism evidence="4">
    <name type="scientific">Arabidopsis lyrata subsp. lyrata</name>
    <name type="common">Lyre-leaved rock-cress</name>
    <dbReference type="NCBI Taxonomy" id="81972"/>
    <lineage>
        <taxon>Eukaryota</taxon>
        <taxon>Viridiplantae</taxon>
        <taxon>Streptophyta</taxon>
        <taxon>Embryophyta</taxon>
        <taxon>Tracheophyta</taxon>
        <taxon>Spermatophyta</taxon>
        <taxon>Magnoliopsida</taxon>
        <taxon>eudicotyledons</taxon>
        <taxon>Gunneridae</taxon>
        <taxon>Pentapetalae</taxon>
        <taxon>rosids</taxon>
        <taxon>malvids</taxon>
        <taxon>Brassicales</taxon>
        <taxon>Brassicaceae</taxon>
        <taxon>Camelineae</taxon>
        <taxon>Arabidopsis</taxon>
    </lineage>
</organism>
<dbReference type="Proteomes" id="UP000008694">
    <property type="component" value="Unassembled WGS sequence"/>
</dbReference>
<proteinExistence type="predicted"/>
<dbReference type="InterPro" id="IPR011043">
    <property type="entry name" value="Gal_Oxase/kelch_b-propeller"/>
</dbReference>
<accession>D7KQG2</accession>
<dbReference type="Gene3D" id="2.120.10.80">
    <property type="entry name" value="Kelch-type beta propeller"/>
    <property type="match status" value="1"/>
</dbReference>
<dbReference type="PANTHER" id="PTHR31672">
    <property type="entry name" value="BNACNNG10540D PROTEIN"/>
    <property type="match status" value="1"/>
</dbReference>
<feature type="region of interest" description="Disordered" evidence="1">
    <location>
        <begin position="1"/>
        <end position="28"/>
    </location>
</feature>
<reference evidence="4" key="1">
    <citation type="journal article" date="2011" name="Nat. Genet.">
        <title>The Arabidopsis lyrata genome sequence and the basis of rapid genome size change.</title>
        <authorList>
            <person name="Hu T.T."/>
            <person name="Pattyn P."/>
            <person name="Bakker E.G."/>
            <person name="Cao J."/>
            <person name="Cheng J.-F."/>
            <person name="Clark R.M."/>
            <person name="Fahlgren N."/>
            <person name="Fawcett J.A."/>
            <person name="Grimwood J."/>
            <person name="Gundlach H."/>
            <person name="Haberer G."/>
            <person name="Hollister J.D."/>
            <person name="Ossowski S."/>
            <person name="Ottilar R.P."/>
            <person name="Salamov A.A."/>
            <person name="Schneeberger K."/>
            <person name="Spannagl M."/>
            <person name="Wang X."/>
            <person name="Yang L."/>
            <person name="Nasrallah M.E."/>
            <person name="Bergelson J."/>
            <person name="Carrington J.C."/>
            <person name="Gaut B.S."/>
            <person name="Schmutz J."/>
            <person name="Mayer K.F.X."/>
            <person name="Van de Peer Y."/>
            <person name="Grigoriev I.V."/>
            <person name="Nordborg M."/>
            <person name="Weigel D."/>
            <person name="Guo Y.-L."/>
        </authorList>
    </citation>
    <scope>NUCLEOTIDE SEQUENCE [LARGE SCALE GENOMIC DNA]</scope>
    <source>
        <strain evidence="4">cv. MN47</strain>
    </source>
</reference>
<evidence type="ECO:0000313" key="4">
    <source>
        <dbReference type="Proteomes" id="UP000008694"/>
    </source>
</evidence>
<feature type="compositionally biased region" description="Low complexity" evidence="1">
    <location>
        <begin position="10"/>
        <end position="20"/>
    </location>
</feature>
<gene>
    <name evidence="3" type="ORF">ARALYDRAFT_679068</name>
</gene>
<evidence type="ECO:0000313" key="3">
    <source>
        <dbReference type="EMBL" id="EFH69010.1"/>
    </source>
</evidence>
<dbReference type="PANTHER" id="PTHR31672:SF13">
    <property type="entry name" value="F-BOX PROTEIN CPR30-LIKE"/>
    <property type="match status" value="1"/>
</dbReference>
<dbReference type="InterPro" id="IPR017451">
    <property type="entry name" value="F-box-assoc_interact_dom"/>
</dbReference>
<dbReference type="Gramene" id="Al_scaffold_0001_1391">
    <property type="protein sequence ID" value="Al_scaffold_0001_1391"/>
    <property type="gene ID" value="Al_scaffold_0001_1391"/>
</dbReference>
<dbReference type="AlphaFoldDB" id="D7KQG2"/>
<dbReference type="InterPro" id="IPR015915">
    <property type="entry name" value="Kelch-typ_b-propeller"/>
</dbReference>
<dbReference type="NCBIfam" id="TIGR01640">
    <property type="entry name" value="F_box_assoc_1"/>
    <property type="match status" value="1"/>
</dbReference>
<dbReference type="Pfam" id="PF07734">
    <property type="entry name" value="FBA_1"/>
    <property type="match status" value="1"/>
</dbReference>
<sequence length="380" mass="44259">MEKEKRVIASSSRWSSSTTIRRPRGNPLEASEKHLKFVEQSKNDPPKILFASRGHQYMELKTLCLESASLRVFNLLYIPGRLCIEISGSCNGLVCVYRDREVYSKREAPIYVVNPTTRWFRQLPQARFQILMHKATYTRETFTDINPVPRLAFAKATLCDYKLVWLYNSDKYNSDAMSLNDGFTKCEVFDFRANAWRYLTCTPRYRIFNDQTPASANGLVYWLTERYNGETKVIVFDLQTETFRLLPKNPAASSHPDHIDLCILDNRLCMSKRKRGTMIQKIWSLQVSLEETRTKIYTIDLRSCLSWSQSGLIAFSWTRMDVIRPCTPVAILKNKEILLNHRYGDGLVKYDPQTKFYSSIYNHLSCSRVVPYFQTLISHI</sequence>